<dbReference type="AlphaFoldDB" id="A0AAE1JY22"/>
<accession>A0AAE1JY22</accession>
<dbReference type="Proteomes" id="UP001293593">
    <property type="component" value="Unassembled WGS sequence"/>
</dbReference>
<sequence length="117" mass="13167">MRHRQQGERLPNITSIVDFCRRLPSIPADLSFSIISQIGIAGFISSTCKGGSYNIISQIGIVSLPSSPASILNLGRWTKFSCVNEVREREREREREMTEVTWTKHPALLALRCECCT</sequence>
<keyword evidence="2" id="KW-1185">Reference proteome</keyword>
<proteinExistence type="predicted"/>
<protein>
    <submittedName>
        <fullName evidence="1">Uncharacterized protein</fullName>
    </submittedName>
</protein>
<dbReference type="EMBL" id="JAWXYG010000004">
    <property type="protein sequence ID" value="KAK4276149.1"/>
    <property type="molecule type" value="Genomic_DNA"/>
</dbReference>
<organism evidence="1 2">
    <name type="scientific">Acacia crassicarpa</name>
    <name type="common">northern wattle</name>
    <dbReference type="NCBI Taxonomy" id="499986"/>
    <lineage>
        <taxon>Eukaryota</taxon>
        <taxon>Viridiplantae</taxon>
        <taxon>Streptophyta</taxon>
        <taxon>Embryophyta</taxon>
        <taxon>Tracheophyta</taxon>
        <taxon>Spermatophyta</taxon>
        <taxon>Magnoliopsida</taxon>
        <taxon>eudicotyledons</taxon>
        <taxon>Gunneridae</taxon>
        <taxon>Pentapetalae</taxon>
        <taxon>rosids</taxon>
        <taxon>fabids</taxon>
        <taxon>Fabales</taxon>
        <taxon>Fabaceae</taxon>
        <taxon>Caesalpinioideae</taxon>
        <taxon>mimosoid clade</taxon>
        <taxon>Acacieae</taxon>
        <taxon>Acacia</taxon>
    </lineage>
</organism>
<evidence type="ECO:0000313" key="2">
    <source>
        <dbReference type="Proteomes" id="UP001293593"/>
    </source>
</evidence>
<reference evidence="1" key="1">
    <citation type="submission" date="2023-10" db="EMBL/GenBank/DDBJ databases">
        <title>Chromosome-level genome of the transformable northern wattle, Acacia crassicarpa.</title>
        <authorList>
            <person name="Massaro I."/>
            <person name="Sinha N.R."/>
            <person name="Poethig S."/>
            <person name="Leichty A.R."/>
        </authorList>
    </citation>
    <scope>NUCLEOTIDE SEQUENCE</scope>
    <source>
        <strain evidence="1">Acra3RX</strain>
        <tissue evidence="1">Leaf</tissue>
    </source>
</reference>
<gene>
    <name evidence="1" type="ORF">QN277_019130</name>
</gene>
<name>A0AAE1JY22_9FABA</name>
<comment type="caution">
    <text evidence="1">The sequence shown here is derived from an EMBL/GenBank/DDBJ whole genome shotgun (WGS) entry which is preliminary data.</text>
</comment>
<evidence type="ECO:0000313" key="1">
    <source>
        <dbReference type="EMBL" id="KAK4276149.1"/>
    </source>
</evidence>